<accession>A0A3B0WX27</accession>
<gene>
    <name evidence="1" type="ORF">MNBD_GAMMA07-1830</name>
</gene>
<sequence>MLLDLPDFEHLRKLADENPEELDFLCHYYTKRLIDSAPKAYQKRLKGISFQLELTRRRSKNPIQSCIAISKMMMDSFAELNNVLNDNKDQEYGASNKIDSLVDNNECQVIPFEKT</sequence>
<reference evidence="1" key="1">
    <citation type="submission" date="2018-06" db="EMBL/GenBank/DDBJ databases">
        <authorList>
            <person name="Zhirakovskaya E."/>
        </authorList>
    </citation>
    <scope>NUCLEOTIDE SEQUENCE</scope>
</reference>
<dbReference type="AlphaFoldDB" id="A0A3B0WX27"/>
<dbReference type="InterPro" id="IPR021482">
    <property type="entry name" value="DUF3135"/>
</dbReference>
<protein>
    <recommendedName>
        <fullName evidence="2">DUF3135 domain-containing protein</fullName>
    </recommendedName>
</protein>
<name>A0A3B0WX27_9ZZZZ</name>
<evidence type="ECO:0000313" key="1">
    <source>
        <dbReference type="EMBL" id="VAW55772.1"/>
    </source>
</evidence>
<dbReference type="Pfam" id="PF11333">
    <property type="entry name" value="DUF3135"/>
    <property type="match status" value="1"/>
</dbReference>
<evidence type="ECO:0008006" key="2">
    <source>
        <dbReference type="Google" id="ProtNLM"/>
    </source>
</evidence>
<dbReference type="EMBL" id="UOFF01000113">
    <property type="protein sequence ID" value="VAW55772.1"/>
    <property type="molecule type" value="Genomic_DNA"/>
</dbReference>
<proteinExistence type="predicted"/>
<organism evidence="1">
    <name type="scientific">hydrothermal vent metagenome</name>
    <dbReference type="NCBI Taxonomy" id="652676"/>
    <lineage>
        <taxon>unclassified sequences</taxon>
        <taxon>metagenomes</taxon>
        <taxon>ecological metagenomes</taxon>
    </lineage>
</organism>